<evidence type="ECO:0000313" key="2">
    <source>
        <dbReference type="EMBL" id="MFC5569134.1"/>
    </source>
</evidence>
<sequence>MKRVDRGGFARMLLVLALALPGCARTPPEQQLREDVHDLGSAIERHDAGAVEDALAADFIGPGGMDRKAARRLAQGMFLRYRDIGVTTGPLDIDLQADTATVRFSAAMTGGAGALPGSGQLYEVETAWRREDDEWLLVNAHWKPKL</sequence>
<dbReference type="EMBL" id="JBHSNM010000001">
    <property type="protein sequence ID" value="MFC5569134.1"/>
    <property type="molecule type" value="Genomic_DNA"/>
</dbReference>
<organism evidence="2 3">
    <name type="scientific">Lysobacter yangpyeongensis</name>
    <dbReference type="NCBI Taxonomy" id="346182"/>
    <lineage>
        <taxon>Bacteria</taxon>
        <taxon>Pseudomonadati</taxon>
        <taxon>Pseudomonadota</taxon>
        <taxon>Gammaproteobacteria</taxon>
        <taxon>Lysobacterales</taxon>
        <taxon>Lysobacteraceae</taxon>
        <taxon>Lysobacter</taxon>
    </lineage>
</organism>
<keyword evidence="3" id="KW-1185">Reference proteome</keyword>
<comment type="caution">
    <text evidence="2">The sequence shown here is derived from an EMBL/GenBank/DDBJ whole genome shotgun (WGS) entry which is preliminary data.</text>
</comment>
<protein>
    <submittedName>
        <fullName evidence="2">Nuclear transport factor 2 family protein</fullName>
    </submittedName>
</protein>
<evidence type="ECO:0000313" key="3">
    <source>
        <dbReference type="Proteomes" id="UP001596036"/>
    </source>
</evidence>
<accession>A0ABW0SK83</accession>
<proteinExistence type="predicted"/>
<dbReference type="SUPFAM" id="SSF54427">
    <property type="entry name" value="NTF2-like"/>
    <property type="match status" value="1"/>
</dbReference>
<keyword evidence="1" id="KW-0732">Signal</keyword>
<evidence type="ECO:0000256" key="1">
    <source>
        <dbReference type="SAM" id="SignalP"/>
    </source>
</evidence>
<dbReference type="Proteomes" id="UP001596036">
    <property type="component" value="Unassembled WGS sequence"/>
</dbReference>
<dbReference type="Gene3D" id="3.10.450.50">
    <property type="match status" value="1"/>
</dbReference>
<gene>
    <name evidence="2" type="ORF">ACFPN1_03505</name>
</gene>
<feature type="chain" id="PRO_5046242510" evidence="1">
    <location>
        <begin position="25"/>
        <end position="146"/>
    </location>
</feature>
<reference evidence="3" key="1">
    <citation type="journal article" date="2019" name="Int. J. Syst. Evol. Microbiol.">
        <title>The Global Catalogue of Microorganisms (GCM) 10K type strain sequencing project: providing services to taxonomists for standard genome sequencing and annotation.</title>
        <authorList>
            <consortium name="The Broad Institute Genomics Platform"/>
            <consortium name="The Broad Institute Genome Sequencing Center for Infectious Disease"/>
            <person name="Wu L."/>
            <person name="Ma J."/>
        </authorList>
    </citation>
    <scope>NUCLEOTIDE SEQUENCE [LARGE SCALE GENOMIC DNA]</scope>
    <source>
        <strain evidence="3">KACC 11407</strain>
    </source>
</reference>
<dbReference type="InterPro" id="IPR032710">
    <property type="entry name" value="NTF2-like_dom_sf"/>
</dbReference>
<name>A0ABW0SK83_9GAMM</name>
<feature type="signal peptide" evidence="1">
    <location>
        <begin position="1"/>
        <end position="24"/>
    </location>
</feature>